<dbReference type="EMBL" id="MT142299">
    <property type="protein sequence ID" value="QJA77744.1"/>
    <property type="molecule type" value="Genomic_DNA"/>
</dbReference>
<accession>A0A6M3INL7</accession>
<name>A0A6M3INL7_9ZZZZ</name>
<evidence type="ECO:0000313" key="1">
    <source>
        <dbReference type="EMBL" id="QJA58993.1"/>
    </source>
</evidence>
<protein>
    <submittedName>
        <fullName evidence="1">Putative baseplate protein</fullName>
    </submittedName>
</protein>
<dbReference type="EMBL" id="MT141350">
    <property type="protein sequence ID" value="QJA58993.1"/>
    <property type="molecule type" value="Genomic_DNA"/>
</dbReference>
<dbReference type="InterPro" id="IPR024364">
    <property type="entry name" value="Baseplate_phage_T4-like"/>
</dbReference>
<dbReference type="AlphaFoldDB" id="A0A6M3INL7"/>
<evidence type="ECO:0000313" key="2">
    <source>
        <dbReference type="EMBL" id="QJA77744.1"/>
    </source>
</evidence>
<sequence>MSGDFKKYLNIYEFECVLPGSGHRVKFRPITTAQMKRLLIYENETDTNRIEDALDELISTSIISEGFDIKKLYLQDRFFLLVELRKKTKGEIYKFSANCSSCNSQYLNSIDLGKLKVKKMKKNVNDIVKLNDNISVKMSFIIREMQETSSKYVDDTFSDLTETQRLSEITIATHASSILSIITPEGEEKDVSLDDKVSLLNNISQGEYELIRDWFTKNDFGTDFTFSKICRHCKHKETMTIPIDNFFF</sequence>
<proteinExistence type="predicted"/>
<dbReference type="Pfam" id="PF12322">
    <property type="entry name" value="T4_baseplate"/>
    <property type="match status" value="1"/>
</dbReference>
<organism evidence="1">
    <name type="scientific">viral metagenome</name>
    <dbReference type="NCBI Taxonomy" id="1070528"/>
    <lineage>
        <taxon>unclassified sequences</taxon>
        <taxon>metagenomes</taxon>
        <taxon>organismal metagenomes</taxon>
    </lineage>
</organism>
<gene>
    <name evidence="2" type="ORF">MM415A01231_0013</name>
    <name evidence="1" type="ORF">MM415B01376_0006</name>
</gene>
<reference evidence="1" key="1">
    <citation type="submission" date="2020-03" db="EMBL/GenBank/DDBJ databases">
        <title>The deep terrestrial virosphere.</title>
        <authorList>
            <person name="Holmfeldt K."/>
            <person name="Nilsson E."/>
            <person name="Simone D."/>
            <person name="Lopez-Fernandez M."/>
            <person name="Wu X."/>
            <person name="de Brujin I."/>
            <person name="Lundin D."/>
            <person name="Andersson A."/>
            <person name="Bertilsson S."/>
            <person name="Dopson M."/>
        </authorList>
    </citation>
    <scope>NUCLEOTIDE SEQUENCE</scope>
    <source>
        <strain evidence="2">MM415A01231</strain>
        <strain evidence="1">MM415B01376</strain>
    </source>
</reference>